<feature type="domain" description="Polysaccharide chain length determinant N-terminal" evidence="10">
    <location>
        <begin position="27"/>
        <end position="120"/>
    </location>
</feature>
<dbReference type="OrthoDB" id="9794577at2"/>
<keyword evidence="8" id="KW-0175">Coiled coil</keyword>
<dbReference type="PANTHER" id="PTHR32309:SF13">
    <property type="entry name" value="FERRIC ENTEROBACTIN TRANSPORT PROTEIN FEPE"/>
    <property type="match status" value="1"/>
</dbReference>
<dbReference type="AlphaFoldDB" id="A0A3N4MIA6"/>
<evidence type="ECO:0000256" key="9">
    <source>
        <dbReference type="SAM" id="Phobius"/>
    </source>
</evidence>
<dbReference type="InterPro" id="IPR003856">
    <property type="entry name" value="LPS_length_determ_N"/>
</dbReference>
<feature type="domain" description="Tyrosine-protein kinase G-rich" evidence="11">
    <location>
        <begin position="444"/>
        <end position="520"/>
    </location>
</feature>
<evidence type="ECO:0000256" key="6">
    <source>
        <dbReference type="ARBA" id="ARBA00022989"/>
    </source>
</evidence>
<dbReference type="NCBIfam" id="TIGR01007">
    <property type="entry name" value="eps_fam"/>
    <property type="match status" value="1"/>
</dbReference>
<keyword evidence="4" id="KW-0547">Nucleotide-binding</keyword>
<dbReference type="Pfam" id="PF13807">
    <property type="entry name" value="GNVR"/>
    <property type="match status" value="1"/>
</dbReference>
<gene>
    <name evidence="12" type="ORF">EG028_06355</name>
</gene>
<feature type="coiled-coil region" evidence="8">
    <location>
        <begin position="276"/>
        <end position="303"/>
    </location>
</feature>
<dbReference type="EMBL" id="RMBX01000003">
    <property type="protein sequence ID" value="RPD41786.1"/>
    <property type="molecule type" value="Genomic_DNA"/>
</dbReference>
<dbReference type="InterPro" id="IPR027417">
    <property type="entry name" value="P-loop_NTPase"/>
</dbReference>
<dbReference type="GO" id="GO:0005524">
    <property type="term" value="F:ATP binding"/>
    <property type="evidence" value="ECO:0007669"/>
    <property type="project" value="UniProtKB-KW"/>
</dbReference>
<keyword evidence="3 9" id="KW-0812">Transmembrane</keyword>
<keyword evidence="2" id="KW-1003">Cell membrane</keyword>
<dbReference type="RefSeq" id="WP_120514725.1">
    <property type="nucleotide sequence ID" value="NZ_QXZY01000002.1"/>
</dbReference>
<evidence type="ECO:0000313" key="13">
    <source>
        <dbReference type="Proteomes" id="UP000279089"/>
    </source>
</evidence>
<comment type="caution">
    <text evidence="12">The sequence shown here is derived from an EMBL/GenBank/DDBJ whole genome shotgun (WGS) entry which is preliminary data.</text>
</comment>
<evidence type="ECO:0000256" key="7">
    <source>
        <dbReference type="ARBA" id="ARBA00023136"/>
    </source>
</evidence>
<dbReference type="GO" id="GO:0005886">
    <property type="term" value="C:plasma membrane"/>
    <property type="evidence" value="ECO:0007669"/>
    <property type="project" value="UniProtKB-SubCell"/>
</dbReference>
<evidence type="ECO:0000256" key="1">
    <source>
        <dbReference type="ARBA" id="ARBA00004651"/>
    </source>
</evidence>
<keyword evidence="12" id="KW-0418">Kinase</keyword>
<organism evidence="12 13">
    <name type="scientific">Chitinophaga barathri</name>
    <dbReference type="NCBI Taxonomy" id="1647451"/>
    <lineage>
        <taxon>Bacteria</taxon>
        <taxon>Pseudomonadati</taxon>
        <taxon>Bacteroidota</taxon>
        <taxon>Chitinophagia</taxon>
        <taxon>Chitinophagales</taxon>
        <taxon>Chitinophagaceae</taxon>
        <taxon>Chitinophaga</taxon>
    </lineage>
</organism>
<protein>
    <submittedName>
        <fullName evidence="12">Polysaccharide biosynthesis tyrosine autokinase</fullName>
        <ecNumber evidence="12">2.7.10.2</ecNumber>
    </submittedName>
</protein>
<keyword evidence="5" id="KW-0067">ATP-binding</keyword>
<evidence type="ECO:0000259" key="10">
    <source>
        <dbReference type="Pfam" id="PF02706"/>
    </source>
</evidence>
<keyword evidence="12" id="KW-0808">Transferase</keyword>
<dbReference type="CDD" id="cd05387">
    <property type="entry name" value="BY-kinase"/>
    <property type="match status" value="1"/>
</dbReference>
<name>A0A3N4MIA6_9BACT</name>
<evidence type="ECO:0000259" key="11">
    <source>
        <dbReference type="Pfam" id="PF13807"/>
    </source>
</evidence>
<evidence type="ECO:0000256" key="4">
    <source>
        <dbReference type="ARBA" id="ARBA00022741"/>
    </source>
</evidence>
<sequence length="791" mass="88656">MNNNVHITRPNGQQPGIQKRMQPQEQVDLLALIRYRYLSHWPLFLIAIILAVGAAFAYLRYATPVYKVSATLLVKEESKQLGGEQNLLTSLDLFGSEKNIENEMQILSSRTLANQVARNLQLFGEVYQKGQLRDILDYEYAPLEFVFLQPEKIKEGIPEQVDLHYDSARRTVLLDHTAYPIFDTINTRWGKMVIKPKPGMRMPRTPVYLQITSEKQMTQIVLKRLAVTPVSKMATVIKLDYSDVSPARGEAIINELVGVYNHAAIEDKNRVAASTMSFVEERLRIVTRELNQVEKEVEQFKSTAGIVDIGEQSKLFLASVQENDAKMNEANMQLSVLESIEKYVSGRAEGENVVPATLGLTDPVLLELIGRLNEAQMEREKLKKTTAENSPVLTALDRQIAKLKPAVLENIQSLRSNLEVGKEKLDNANSRFMGMLHSVPGKERALLEVSRQQIIKNNIYTFLLQKREETALAYAAAISDSRIVDAAQSAALPFSPKRMTVLALAIGLGVAFVAAMITIKDLMNREIEQRADIEKVTDAPIVAEIMHDDNKESVVIADGRRSLVAEQFRSLRTSLSYLGVNGDNKTLLVTSSISGEGKSFISINLAISLSLIRKKVVLLEFDLRKPMISKMLGIPREPGITNFLVGKTALPEMLRPVPGNDHLFILPAGVIPPNPTELILNGRLQEMLTTLKTMFDYVIIDTAPVGIVTDARLLAPFTDATLYVVRQQVTPRLHLKMIDELYRNREAGKLNIVFNGVKPRGVNTHGYGYGYVEDLDKQQKKKRFIKSIFKV</sequence>
<keyword evidence="13" id="KW-1185">Reference proteome</keyword>
<dbReference type="Gene3D" id="3.40.50.300">
    <property type="entry name" value="P-loop containing nucleotide triphosphate hydrolases"/>
    <property type="match status" value="1"/>
</dbReference>
<dbReference type="PANTHER" id="PTHR32309">
    <property type="entry name" value="TYROSINE-PROTEIN KINASE"/>
    <property type="match status" value="1"/>
</dbReference>
<dbReference type="EC" id="2.7.10.2" evidence="12"/>
<dbReference type="InterPro" id="IPR032807">
    <property type="entry name" value="GNVR"/>
</dbReference>
<proteinExistence type="predicted"/>
<evidence type="ECO:0000313" key="12">
    <source>
        <dbReference type="EMBL" id="RPD41786.1"/>
    </source>
</evidence>
<keyword evidence="6 9" id="KW-1133">Transmembrane helix</keyword>
<dbReference type="Proteomes" id="UP000279089">
    <property type="component" value="Unassembled WGS sequence"/>
</dbReference>
<dbReference type="GO" id="GO:0004715">
    <property type="term" value="F:non-membrane spanning protein tyrosine kinase activity"/>
    <property type="evidence" value="ECO:0007669"/>
    <property type="project" value="UniProtKB-EC"/>
</dbReference>
<dbReference type="Pfam" id="PF02706">
    <property type="entry name" value="Wzz"/>
    <property type="match status" value="1"/>
</dbReference>
<dbReference type="SUPFAM" id="SSF52540">
    <property type="entry name" value="P-loop containing nucleoside triphosphate hydrolases"/>
    <property type="match status" value="1"/>
</dbReference>
<feature type="transmembrane region" description="Helical" evidence="9">
    <location>
        <begin position="499"/>
        <end position="519"/>
    </location>
</feature>
<accession>A0A3N4MIA6</accession>
<dbReference type="InterPro" id="IPR005702">
    <property type="entry name" value="Wzc-like_C"/>
</dbReference>
<feature type="transmembrane region" description="Helical" evidence="9">
    <location>
        <begin position="41"/>
        <end position="59"/>
    </location>
</feature>
<evidence type="ECO:0000256" key="8">
    <source>
        <dbReference type="SAM" id="Coils"/>
    </source>
</evidence>
<reference evidence="13" key="1">
    <citation type="submission" date="2018-11" db="EMBL/GenBank/DDBJ databases">
        <title>Chitinophaga lutea sp.nov., isolate from arsenic contaminated soil.</title>
        <authorList>
            <person name="Zong Y."/>
        </authorList>
    </citation>
    <scope>NUCLEOTIDE SEQUENCE [LARGE SCALE GENOMIC DNA]</scope>
    <source>
        <strain evidence="13">YLT18</strain>
    </source>
</reference>
<keyword evidence="7 9" id="KW-0472">Membrane</keyword>
<evidence type="ECO:0000256" key="3">
    <source>
        <dbReference type="ARBA" id="ARBA00022692"/>
    </source>
</evidence>
<evidence type="ECO:0000256" key="2">
    <source>
        <dbReference type="ARBA" id="ARBA00022475"/>
    </source>
</evidence>
<dbReference type="InterPro" id="IPR050445">
    <property type="entry name" value="Bact_polysacc_biosynth/exp"/>
</dbReference>
<comment type="subcellular location">
    <subcellularLocation>
        <location evidence="1">Cell membrane</location>
        <topology evidence="1">Multi-pass membrane protein</topology>
    </subcellularLocation>
</comment>
<evidence type="ECO:0000256" key="5">
    <source>
        <dbReference type="ARBA" id="ARBA00022840"/>
    </source>
</evidence>